<evidence type="ECO:0000313" key="3">
    <source>
        <dbReference type="EMBL" id="VFJ52850.1"/>
    </source>
</evidence>
<dbReference type="InterPro" id="IPR002528">
    <property type="entry name" value="MATE_fam"/>
</dbReference>
<feature type="transmembrane region" description="Helical" evidence="2">
    <location>
        <begin position="331"/>
        <end position="356"/>
    </location>
</feature>
<evidence type="ECO:0000256" key="1">
    <source>
        <dbReference type="ARBA" id="ARBA00022448"/>
    </source>
</evidence>
<dbReference type="GO" id="GO:0042910">
    <property type="term" value="F:xenobiotic transmembrane transporter activity"/>
    <property type="evidence" value="ECO:0007669"/>
    <property type="project" value="InterPro"/>
</dbReference>
<keyword evidence="2" id="KW-1133">Transmembrane helix</keyword>
<dbReference type="PANTHER" id="PTHR43298:SF2">
    <property type="entry name" value="FMN_FAD EXPORTER YEEO-RELATED"/>
    <property type="match status" value="1"/>
</dbReference>
<feature type="transmembrane region" description="Helical" evidence="2">
    <location>
        <begin position="411"/>
        <end position="433"/>
    </location>
</feature>
<gene>
    <name evidence="3" type="ORF">BECKFW1821A_GA0114235_10392</name>
</gene>
<keyword evidence="2" id="KW-0812">Transmembrane</keyword>
<feature type="transmembrane region" description="Helical" evidence="2">
    <location>
        <begin position="153"/>
        <end position="173"/>
    </location>
</feature>
<feature type="transmembrane region" description="Helical" evidence="2">
    <location>
        <begin position="113"/>
        <end position="138"/>
    </location>
</feature>
<dbReference type="InterPro" id="IPR050222">
    <property type="entry name" value="MATE_MdtK"/>
</dbReference>
<reference evidence="3" key="1">
    <citation type="submission" date="2019-02" db="EMBL/GenBank/DDBJ databases">
        <authorList>
            <person name="Gruber-Vodicka R. H."/>
            <person name="Seah K. B. B."/>
        </authorList>
    </citation>
    <scope>NUCLEOTIDE SEQUENCE</scope>
    <source>
        <strain evidence="3">BECK_BZ15</strain>
    </source>
</reference>
<evidence type="ECO:0000256" key="2">
    <source>
        <dbReference type="SAM" id="Phobius"/>
    </source>
</evidence>
<keyword evidence="1" id="KW-0813">Transport</keyword>
<feature type="transmembrane region" description="Helical" evidence="2">
    <location>
        <begin position="376"/>
        <end position="399"/>
    </location>
</feature>
<organism evidence="3">
    <name type="scientific">Candidatus Kentrum sp. FW</name>
    <dbReference type="NCBI Taxonomy" id="2126338"/>
    <lineage>
        <taxon>Bacteria</taxon>
        <taxon>Pseudomonadati</taxon>
        <taxon>Pseudomonadota</taxon>
        <taxon>Gammaproteobacteria</taxon>
        <taxon>Candidatus Kentrum</taxon>
    </lineage>
</organism>
<accession>A0A450SHT7</accession>
<sequence>MKAIVKEKSHTDQADRNSLRFKFFSASEFSATFSIALPFAIGYMGEKLISITDSIMLGRLGPEALSASGLALSIYNLIMVGGFGMLFPMIVLAAHARGSNRFQTIPLIIRQGLWVCGALTVIGSVILWHVTPILILAGQDPGIAHMAGDYMRFYLWTLFPVFTTFMFFLAFAAMGRAGTAALIVWSEVALNAIFDYVLVFGRFGFPALGMEGAGLASIIAYGAGHMAFFILLAFHRFYRRTALFRHAWWPRWHLLKRFFHLGVPKSFEVLMRTGLYSSFSLLSGWMGTQALVIYTIVFETAMVIFYMAAAIANAGATRIGMAYAGKDHESVWHALSSTMLIMAMFLTLPVLVFVIFPEWVAMLFLGFGSSAAKTLTPFLSPVLVWTALFLIAEGLRVVMVQTLNGLSDMKIPAIIGAFLYWAVAFPLGALLGFTAGFHVLGFWIGLTLGVAAIAVTYMVRFRRLMGALSARQGMPGPSHQGR</sequence>
<feature type="transmembrane region" description="Helical" evidence="2">
    <location>
        <begin position="275"/>
        <end position="297"/>
    </location>
</feature>
<feature type="transmembrane region" description="Helical" evidence="2">
    <location>
        <begin position="439"/>
        <end position="459"/>
    </location>
</feature>
<feature type="transmembrane region" description="Helical" evidence="2">
    <location>
        <begin position="64"/>
        <end position="92"/>
    </location>
</feature>
<proteinExistence type="predicted"/>
<dbReference type="GO" id="GO:0005886">
    <property type="term" value="C:plasma membrane"/>
    <property type="evidence" value="ECO:0007669"/>
    <property type="project" value="TreeGrafter"/>
</dbReference>
<dbReference type="GO" id="GO:0015297">
    <property type="term" value="F:antiporter activity"/>
    <property type="evidence" value="ECO:0007669"/>
    <property type="project" value="InterPro"/>
</dbReference>
<dbReference type="AlphaFoldDB" id="A0A450SHT7"/>
<keyword evidence="2" id="KW-0472">Membrane</keyword>
<protein>
    <submittedName>
        <fullName evidence="3">Multidrug resistance protein, MATE family</fullName>
    </submittedName>
</protein>
<feature type="transmembrane region" description="Helical" evidence="2">
    <location>
        <begin position="21"/>
        <end position="44"/>
    </location>
</feature>
<dbReference type="EMBL" id="CAADEW010000039">
    <property type="protein sequence ID" value="VFJ52850.1"/>
    <property type="molecule type" value="Genomic_DNA"/>
</dbReference>
<dbReference type="Pfam" id="PF01554">
    <property type="entry name" value="MatE"/>
    <property type="match status" value="2"/>
</dbReference>
<name>A0A450SHT7_9GAMM</name>
<dbReference type="PANTHER" id="PTHR43298">
    <property type="entry name" value="MULTIDRUG RESISTANCE PROTEIN NORM-RELATED"/>
    <property type="match status" value="1"/>
</dbReference>
<dbReference type="NCBIfam" id="TIGR00797">
    <property type="entry name" value="matE"/>
    <property type="match status" value="1"/>
</dbReference>
<feature type="transmembrane region" description="Helical" evidence="2">
    <location>
        <begin position="303"/>
        <end position="324"/>
    </location>
</feature>
<feature type="transmembrane region" description="Helical" evidence="2">
    <location>
        <begin position="180"/>
        <end position="201"/>
    </location>
</feature>
<feature type="transmembrane region" description="Helical" evidence="2">
    <location>
        <begin position="213"/>
        <end position="234"/>
    </location>
</feature>